<comment type="caution">
    <text evidence="7">The sequence shown here is derived from an EMBL/GenBank/DDBJ whole genome shotgun (WGS) entry which is preliminary data.</text>
</comment>
<dbReference type="OrthoDB" id="6158579at2759"/>
<dbReference type="InterPro" id="IPR001828">
    <property type="entry name" value="ANF_lig-bd_rcpt"/>
</dbReference>
<dbReference type="InterPro" id="IPR028082">
    <property type="entry name" value="Peripla_BP_I"/>
</dbReference>
<organism evidence="7 8">
    <name type="scientific">Hypsibius exemplaris</name>
    <name type="common">Freshwater tardigrade</name>
    <dbReference type="NCBI Taxonomy" id="2072580"/>
    <lineage>
        <taxon>Eukaryota</taxon>
        <taxon>Metazoa</taxon>
        <taxon>Ecdysozoa</taxon>
        <taxon>Tardigrada</taxon>
        <taxon>Eutardigrada</taxon>
        <taxon>Parachela</taxon>
        <taxon>Hypsibioidea</taxon>
        <taxon>Hypsibiidae</taxon>
        <taxon>Hypsibius</taxon>
    </lineage>
</organism>
<evidence type="ECO:0000256" key="1">
    <source>
        <dbReference type="ARBA" id="ARBA00004370"/>
    </source>
</evidence>
<dbReference type="Gene3D" id="3.40.50.2300">
    <property type="match status" value="1"/>
</dbReference>
<keyword evidence="4 5" id="KW-0472">Membrane</keyword>
<evidence type="ECO:0000256" key="3">
    <source>
        <dbReference type="ARBA" id="ARBA00022989"/>
    </source>
</evidence>
<evidence type="ECO:0000313" key="7">
    <source>
        <dbReference type="EMBL" id="OQV12906.1"/>
    </source>
</evidence>
<keyword evidence="3 5" id="KW-1133">Transmembrane helix</keyword>
<keyword evidence="2 5" id="KW-0812">Transmembrane</keyword>
<comment type="subcellular location">
    <subcellularLocation>
        <location evidence="1">Membrane</location>
    </subcellularLocation>
</comment>
<sequence>MADRLGISNGEYVFIHVQPLQGASYGWVAQFSDPPLASLSAFRSFLFIAYRPGGNDLQEMNSALAERSLELYNNAIYNNETRPLDNFSVKSSYDIVEFFAAVVNESEKSSGFWDGRKLAQRMSNRTFNLSTGRAFVNAGRARNLDVNIFGFNTATMSLQLVGTYQYPKPRALRLEWTGSIDWPTSDRKPPPDVPVCGFSGADGPCNVQGGTSTTTTVLVVVICVLITSVGLLAGWHRRNFNQVVHNWWQLELARFQEKALLIPHTSRVTLKTVRTQDHHTN</sequence>
<reference evidence="8" key="1">
    <citation type="submission" date="2017-01" db="EMBL/GenBank/DDBJ databases">
        <title>Comparative genomics of anhydrobiosis in the tardigrade Hypsibius dujardini.</title>
        <authorList>
            <person name="Yoshida Y."/>
            <person name="Koutsovoulos G."/>
            <person name="Laetsch D."/>
            <person name="Stevens L."/>
            <person name="Kumar S."/>
            <person name="Horikawa D."/>
            <person name="Ishino K."/>
            <person name="Komine S."/>
            <person name="Tomita M."/>
            <person name="Blaxter M."/>
            <person name="Arakawa K."/>
        </authorList>
    </citation>
    <scope>NUCLEOTIDE SEQUENCE [LARGE SCALE GENOMIC DNA]</scope>
    <source>
        <strain evidence="8">Z151</strain>
    </source>
</reference>
<keyword evidence="8" id="KW-1185">Reference proteome</keyword>
<dbReference type="AlphaFoldDB" id="A0A1W0WCG5"/>
<evidence type="ECO:0000259" key="6">
    <source>
        <dbReference type="Pfam" id="PF01094"/>
    </source>
</evidence>
<evidence type="ECO:0000256" key="2">
    <source>
        <dbReference type="ARBA" id="ARBA00022692"/>
    </source>
</evidence>
<evidence type="ECO:0000256" key="5">
    <source>
        <dbReference type="SAM" id="Phobius"/>
    </source>
</evidence>
<evidence type="ECO:0000256" key="4">
    <source>
        <dbReference type="ARBA" id="ARBA00023136"/>
    </source>
</evidence>
<dbReference type="EMBL" id="MTYJ01000134">
    <property type="protein sequence ID" value="OQV12906.1"/>
    <property type="molecule type" value="Genomic_DNA"/>
</dbReference>
<protein>
    <recommendedName>
        <fullName evidence="6">Receptor ligand binding region domain-containing protein</fullName>
    </recommendedName>
</protein>
<feature type="transmembrane region" description="Helical" evidence="5">
    <location>
        <begin position="215"/>
        <end position="235"/>
    </location>
</feature>
<gene>
    <name evidence="7" type="ORF">BV898_12828</name>
</gene>
<evidence type="ECO:0000313" key="8">
    <source>
        <dbReference type="Proteomes" id="UP000192578"/>
    </source>
</evidence>
<name>A0A1W0WCG5_HYPEX</name>
<accession>A0A1W0WCG5</accession>
<feature type="domain" description="Receptor ligand binding region" evidence="6">
    <location>
        <begin position="2"/>
        <end position="152"/>
    </location>
</feature>
<dbReference type="Proteomes" id="UP000192578">
    <property type="component" value="Unassembled WGS sequence"/>
</dbReference>
<proteinExistence type="predicted"/>
<dbReference type="SUPFAM" id="SSF53822">
    <property type="entry name" value="Periplasmic binding protein-like I"/>
    <property type="match status" value="1"/>
</dbReference>
<dbReference type="Pfam" id="PF01094">
    <property type="entry name" value="ANF_receptor"/>
    <property type="match status" value="1"/>
</dbReference>
<dbReference type="GO" id="GO:0016020">
    <property type="term" value="C:membrane"/>
    <property type="evidence" value="ECO:0007669"/>
    <property type="project" value="UniProtKB-SubCell"/>
</dbReference>